<evidence type="ECO:0000256" key="4">
    <source>
        <dbReference type="SAM" id="MobiDB-lite"/>
    </source>
</evidence>
<evidence type="ECO:0000256" key="1">
    <source>
        <dbReference type="ARBA" id="ARBA00023136"/>
    </source>
</evidence>
<gene>
    <name evidence="5" type="ORF">ZYGR_0M00140</name>
</gene>
<dbReference type="InterPro" id="IPR008733">
    <property type="entry name" value="PEX11"/>
</dbReference>
<keyword evidence="2" id="KW-0576">Peroxisome</keyword>
<dbReference type="EMBL" id="BDGX01000013">
    <property type="protein sequence ID" value="GAV48593.1"/>
    <property type="molecule type" value="Genomic_DNA"/>
</dbReference>
<accession>A0A1Q2ZZ55</accession>
<dbReference type="GO" id="GO:0005778">
    <property type="term" value="C:peroxisomal membrane"/>
    <property type="evidence" value="ECO:0007669"/>
    <property type="project" value="UniProtKB-SubCell"/>
</dbReference>
<protein>
    <submittedName>
        <fullName evidence="5">Uncharacterized protein</fullName>
    </submittedName>
</protein>
<keyword evidence="1" id="KW-0472">Membrane</keyword>
<dbReference type="AlphaFoldDB" id="A0A1Q2ZZ55"/>
<proteinExistence type="predicted"/>
<evidence type="ECO:0000256" key="2">
    <source>
        <dbReference type="ARBA" id="ARBA00023140"/>
    </source>
</evidence>
<dbReference type="GO" id="GO:0016559">
    <property type="term" value="P:peroxisome fission"/>
    <property type="evidence" value="ECO:0007669"/>
    <property type="project" value="InterPro"/>
</dbReference>
<reference evidence="5 6" key="1">
    <citation type="submission" date="2016-08" db="EMBL/GenBank/DDBJ databases">
        <title>Draft genome sequence of allopolyploid Zygosaccharomyces rouxii.</title>
        <authorList>
            <person name="Watanabe J."/>
            <person name="Uehara K."/>
            <person name="Mogi Y."/>
            <person name="Tsukioka Y."/>
        </authorList>
    </citation>
    <scope>NUCLEOTIDE SEQUENCE [LARGE SCALE GENOMIC DNA]</scope>
    <source>
        <strain evidence="5 6">NBRC 110957</strain>
    </source>
</reference>
<evidence type="ECO:0000256" key="3">
    <source>
        <dbReference type="ARBA" id="ARBA00046271"/>
    </source>
</evidence>
<sequence>MDSQQLEATGQTQLAAADAATPTNVINEYPDRIDTPARGSGVASPDSNDHISTFEDSLIVGLESICGLFDNIYLLKTLGIISEDNLLYRRLNKGEWGSKLWFVTLLLSARKSFSRLLKIIKAKSKLKKEMKQLSTEGDEDLVKQVLRNKFTDALKKCSIVIKDVFLELLQTLAYLAIVVIEVFKINFSKKVVKFLEPLSHFIAVIRIFTTGYTTLTA</sequence>
<organism evidence="5 6">
    <name type="scientific">Zygosaccharomyces rouxii</name>
    <dbReference type="NCBI Taxonomy" id="4956"/>
    <lineage>
        <taxon>Eukaryota</taxon>
        <taxon>Fungi</taxon>
        <taxon>Dikarya</taxon>
        <taxon>Ascomycota</taxon>
        <taxon>Saccharomycotina</taxon>
        <taxon>Saccharomycetes</taxon>
        <taxon>Saccharomycetales</taxon>
        <taxon>Saccharomycetaceae</taxon>
        <taxon>Zygosaccharomyces</taxon>
    </lineage>
</organism>
<comment type="caution">
    <text evidence="5">The sequence shown here is derived from an EMBL/GenBank/DDBJ whole genome shotgun (WGS) entry which is preliminary data.</text>
</comment>
<evidence type="ECO:0000313" key="5">
    <source>
        <dbReference type="EMBL" id="GAV48593.1"/>
    </source>
</evidence>
<evidence type="ECO:0000313" key="6">
    <source>
        <dbReference type="Proteomes" id="UP000187013"/>
    </source>
</evidence>
<dbReference type="OrthoDB" id="4063222at2759"/>
<dbReference type="Pfam" id="PF05648">
    <property type="entry name" value="PEX11"/>
    <property type="match status" value="1"/>
</dbReference>
<feature type="region of interest" description="Disordered" evidence="4">
    <location>
        <begin position="28"/>
        <end position="48"/>
    </location>
</feature>
<comment type="subcellular location">
    <subcellularLocation>
        <location evidence="3">Peroxisome membrane</location>
    </subcellularLocation>
</comment>
<name>A0A1Q2ZZ55_ZYGRO</name>
<dbReference type="Proteomes" id="UP000187013">
    <property type="component" value="Unassembled WGS sequence"/>
</dbReference>